<feature type="transmembrane region" description="Helical" evidence="1">
    <location>
        <begin position="157"/>
        <end position="178"/>
    </location>
</feature>
<organism evidence="2 3">
    <name type="scientific">Ekhidna lutea</name>
    <dbReference type="NCBI Taxonomy" id="447679"/>
    <lineage>
        <taxon>Bacteria</taxon>
        <taxon>Pseudomonadati</taxon>
        <taxon>Bacteroidota</taxon>
        <taxon>Cytophagia</taxon>
        <taxon>Cytophagales</taxon>
        <taxon>Reichenbachiellaceae</taxon>
        <taxon>Ekhidna</taxon>
    </lineage>
</organism>
<feature type="transmembrane region" description="Helical" evidence="1">
    <location>
        <begin position="254"/>
        <end position="272"/>
    </location>
</feature>
<keyword evidence="3" id="KW-1185">Reference proteome</keyword>
<keyword evidence="1" id="KW-0812">Transmembrane</keyword>
<feature type="transmembrane region" description="Helical" evidence="1">
    <location>
        <begin position="72"/>
        <end position="91"/>
    </location>
</feature>
<reference evidence="2 3" key="1">
    <citation type="submission" date="2017-06" db="EMBL/GenBank/DDBJ databases">
        <authorList>
            <person name="Kim H.J."/>
            <person name="Triplett B.A."/>
        </authorList>
    </citation>
    <scope>NUCLEOTIDE SEQUENCE [LARGE SCALE GENOMIC DNA]</scope>
    <source>
        <strain evidence="2 3">DSM 19307</strain>
    </source>
</reference>
<evidence type="ECO:0000256" key="1">
    <source>
        <dbReference type="SAM" id="Phobius"/>
    </source>
</evidence>
<evidence type="ECO:0000313" key="2">
    <source>
        <dbReference type="EMBL" id="SNT36343.1"/>
    </source>
</evidence>
<dbReference type="Pfam" id="PF12730">
    <property type="entry name" value="ABC2_membrane_4"/>
    <property type="match status" value="1"/>
</dbReference>
<proteinExistence type="predicted"/>
<gene>
    <name evidence="2" type="ORF">SAMN05421640_3560</name>
</gene>
<sequence length="279" mass="32608">MIRAFTLEWLKLKHYKVFWILFGLYLLAQLIITNGGIFFLEWLQSKEIDIEGIDPTILPIYDFPDIWHNATWLGSFVKILISFIIIVSVNNELSYNTLRQNIIDGISKREFLLSKLSLILFLAGVCTLVLFTSGLIAGFMYSHVTDLKYVFSNMEHLVAYFMQLVVFSLFAFSVAMVIKKAGFAIVLIFLYSMVFEPIITAILEFAPFTKDYTEGIVKFFPIYSIEKLCGKFYESPFARYIFQEIKEGPLWFEWIIPVIWAFIYLTFITWILNKRDLKS</sequence>
<feature type="transmembrane region" description="Helical" evidence="1">
    <location>
        <begin position="183"/>
        <end position="203"/>
    </location>
</feature>
<keyword evidence="1" id="KW-1133">Transmembrane helix</keyword>
<keyword evidence="1" id="KW-0472">Membrane</keyword>
<dbReference type="PANTHER" id="PTHR37305">
    <property type="entry name" value="INTEGRAL MEMBRANE PROTEIN-RELATED"/>
    <property type="match status" value="1"/>
</dbReference>
<dbReference type="AlphaFoldDB" id="A0A239M2M2"/>
<dbReference type="Proteomes" id="UP000198393">
    <property type="component" value="Unassembled WGS sequence"/>
</dbReference>
<dbReference type="PANTHER" id="PTHR37305:SF1">
    <property type="entry name" value="MEMBRANE PROTEIN"/>
    <property type="match status" value="1"/>
</dbReference>
<protein>
    <submittedName>
        <fullName evidence="2">ABC-2 family transporter protein</fullName>
    </submittedName>
</protein>
<feature type="transmembrane region" description="Helical" evidence="1">
    <location>
        <begin position="17"/>
        <end position="40"/>
    </location>
</feature>
<name>A0A239M2M2_EKHLU</name>
<accession>A0A239M2M2</accession>
<feature type="transmembrane region" description="Helical" evidence="1">
    <location>
        <begin position="112"/>
        <end position="137"/>
    </location>
</feature>
<evidence type="ECO:0000313" key="3">
    <source>
        <dbReference type="Proteomes" id="UP000198393"/>
    </source>
</evidence>
<dbReference type="RefSeq" id="WP_089358228.1">
    <property type="nucleotide sequence ID" value="NZ_FZPD01000006.1"/>
</dbReference>
<dbReference type="EMBL" id="FZPD01000006">
    <property type="protein sequence ID" value="SNT36343.1"/>
    <property type="molecule type" value="Genomic_DNA"/>
</dbReference>
<dbReference type="OrthoDB" id="1452202at2"/>